<dbReference type="CDD" id="cd14014">
    <property type="entry name" value="STKc_PknB_like"/>
    <property type="match status" value="1"/>
</dbReference>
<feature type="binding site" evidence="6">
    <location>
        <position position="113"/>
    </location>
    <ligand>
        <name>ATP</name>
        <dbReference type="ChEBI" id="CHEBI:30616"/>
    </ligand>
</feature>
<keyword evidence="1" id="KW-0808">Transferase</keyword>
<feature type="repeat" description="TPR" evidence="5">
    <location>
        <begin position="750"/>
        <end position="783"/>
    </location>
</feature>
<accession>A0A7W7ZF76</accession>
<dbReference type="InterPro" id="IPR011009">
    <property type="entry name" value="Kinase-like_dom_sf"/>
</dbReference>
<keyword evidence="5" id="KW-0802">TPR repeat</keyword>
<keyword evidence="4 6" id="KW-0067">ATP-binding</keyword>
<comment type="caution">
    <text evidence="8">The sequence shown here is derived from an EMBL/GenBank/DDBJ whole genome shotgun (WGS) entry which is preliminary data.</text>
</comment>
<sequence>MMTPELWQRLKPLYGAALDLPSSARERFVTDACGDDVELRLELKTLLEAHDQKTTTRDGPLVDLLNFNHGPGLFPGASVLNRYRVVRRLGSGGMGEVYEVEDRFLQGVHVAMKTILPHKSDDPDLQRRFEREVLLAREVTHPNLCPMYDIAHCDDPPPGFLFLTMKLLPGTTLSERLKHGEPISPEDRLAILSKIALGLAAIHHANIVHRDIKPGNIMLDGTGPELRLWITDFGLARAYEIETTAVEKSMLAGTRGYIAPELFLGQTPSQASDLFAFGVVLHELFVGEKPAASPDGTSYTLSSRLASPDVPDFCVTLITECLSQDPKRRCVAFEEALKEIEPSGSRRSQLVEVKKFWTRRRFAGAAVAGICVTGGGAWWRWDDLEYIFEPLPDHRSVALLAWPDGQLSAVVSTVLESIGQRLARAEAYVKDLLIVTLRDLPRGEKMPSAPAESVSALGANLVLAASLASVDSMHTLTLQVLDASSQRLLRKAHVSLPAAQLSQMSEKATRTAARLLGVPENEIEVKDKEELKRVSPEVYRIFSEAEELAARPNDTGLEAALLKYQQAVDLDKSFALGYARLAMAYITGYRDGDPAKLTLAQDNATLAYKWNPDSAKGLLSQAMVYVYSGKTEQALVYFARSLKADPGNPETLIYKAEALRETQHLSEAEQVYRDISRERPNYWLAHNELGWTLSQQAQYLKAADEFAVAAAAAPKVAMPLANLGIMYLAMGKRQEAITASQNSLVRAPNKDAYMTLGDIAFTDGKYKSSLENYQKAAALRPAAHMIWRNIGDCYSVMGNAALVKENYAKATRLLAANLAANPRDASDWAILAFYHAKIGDSSNAQTDLKNAEDRGATDVESQFMISQALALLGKKEEALKMLLSCMDRGLSPVEAGLALDLKEIEKDPRYLSRVSRLRAPKSST</sequence>
<keyword evidence="3 8" id="KW-0418">Kinase</keyword>
<organism evidence="8 9">
    <name type="scientific">Granulicella aggregans</name>
    <dbReference type="NCBI Taxonomy" id="474949"/>
    <lineage>
        <taxon>Bacteria</taxon>
        <taxon>Pseudomonadati</taxon>
        <taxon>Acidobacteriota</taxon>
        <taxon>Terriglobia</taxon>
        <taxon>Terriglobales</taxon>
        <taxon>Acidobacteriaceae</taxon>
        <taxon>Granulicella</taxon>
    </lineage>
</organism>
<dbReference type="PROSITE" id="PS00107">
    <property type="entry name" value="PROTEIN_KINASE_ATP"/>
    <property type="match status" value="1"/>
</dbReference>
<evidence type="ECO:0000256" key="2">
    <source>
        <dbReference type="ARBA" id="ARBA00022741"/>
    </source>
</evidence>
<dbReference type="Gene3D" id="1.10.510.10">
    <property type="entry name" value="Transferase(Phosphotransferase) domain 1"/>
    <property type="match status" value="1"/>
</dbReference>
<evidence type="ECO:0000313" key="8">
    <source>
        <dbReference type="EMBL" id="MBB5058794.1"/>
    </source>
</evidence>
<evidence type="ECO:0000256" key="5">
    <source>
        <dbReference type="PROSITE-ProRule" id="PRU00339"/>
    </source>
</evidence>
<dbReference type="PANTHER" id="PTHR43289">
    <property type="entry name" value="MITOGEN-ACTIVATED PROTEIN KINASE KINASE KINASE 20-RELATED"/>
    <property type="match status" value="1"/>
</dbReference>
<keyword evidence="8" id="KW-0723">Serine/threonine-protein kinase</keyword>
<dbReference type="PROSITE" id="PS00108">
    <property type="entry name" value="PROTEIN_KINASE_ST"/>
    <property type="match status" value="1"/>
</dbReference>
<dbReference type="GO" id="GO:0004674">
    <property type="term" value="F:protein serine/threonine kinase activity"/>
    <property type="evidence" value="ECO:0007669"/>
    <property type="project" value="UniProtKB-KW"/>
</dbReference>
<dbReference type="InterPro" id="IPR019734">
    <property type="entry name" value="TPR_rpt"/>
</dbReference>
<evidence type="ECO:0000256" key="6">
    <source>
        <dbReference type="PROSITE-ProRule" id="PRU10141"/>
    </source>
</evidence>
<dbReference type="Pfam" id="PF13432">
    <property type="entry name" value="TPR_16"/>
    <property type="match status" value="1"/>
</dbReference>
<evidence type="ECO:0000256" key="1">
    <source>
        <dbReference type="ARBA" id="ARBA00022679"/>
    </source>
</evidence>
<feature type="domain" description="Protein kinase" evidence="7">
    <location>
        <begin position="83"/>
        <end position="344"/>
    </location>
</feature>
<dbReference type="Proteomes" id="UP000540989">
    <property type="component" value="Unassembled WGS sequence"/>
</dbReference>
<dbReference type="SMART" id="SM00028">
    <property type="entry name" value="TPR"/>
    <property type="match status" value="7"/>
</dbReference>
<dbReference type="InterPro" id="IPR008271">
    <property type="entry name" value="Ser/Thr_kinase_AS"/>
</dbReference>
<reference evidence="8 9" key="1">
    <citation type="submission" date="2020-08" db="EMBL/GenBank/DDBJ databases">
        <title>Genomic Encyclopedia of Type Strains, Phase IV (KMG-V): Genome sequencing to study the core and pangenomes of soil and plant-associated prokaryotes.</title>
        <authorList>
            <person name="Whitman W."/>
        </authorList>
    </citation>
    <scope>NUCLEOTIDE SEQUENCE [LARGE SCALE GENOMIC DNA]</scope>
    <source>
        <strain evidence="8 9">M8UP14</strain>
    </source>
</reference>
<dbReference type="SMART" id="SM00220">
    <property type="entry name" value="S_TKc"/>
    <property type="match status" value="1"/>
</dbReference>
<feature type="repeat" description="TPR" evidence="5">
    <location>
        <begin position="615"/>
        <end position="648"/>
    </location>
</feature>
<dbReference type="EMBL" id="JACHIP010000004">
    <property type="protein sequence ID" value="MBB5058794.1"/>
    <property type="molecule type" value="Genomic_DNA"/>
</dbReference>
<evidence type="ECO:0000256" key="4">
    <source>
        <dbReference type="ARBA" id="ARBA00022840"/>
    </source>
</evidence>
<dbReference type="InterPro" id="IPR017441">
    <property type="entry name" value="Protein_kinase_ATP_BS"/>
</dbReference>
<proteinExistence type="predicted"/>
<dbReference type="SUPFAM" id="SSF56112">
    <property type="entry name" value="Protein kinase-like (PK-like)"/>
    <property type="match status" value="1"/>
</dbReference>
<keyword evidence="2 6" id="KW-0547">Nucleotide-binding</keyword>
<evidence type="ECO:0000259" key="7">
    <source>
        <dbReference type="PROSITE" id="PS50011"/>
    </source>
</evidence>
<dbReference type="PANTHER" id="PTHR43289:SF6">
    <property type="entry name" value="SERINE_THREONINE-PROTEIN KINASE NEKL-3"/>
    <property type="match status" value="1"/>
</dbReference>
<keyword evidence="9" id="KW-1185">Reference proteome</keyword>
<dbReference type="GO" id="GO:0005524">
    <property type="term" value="F:ATP binding"/>
    <property type="evidence" value="ECO:0007669"/>
    <property type="project" value="UniProtKB-UniRule"/>
</dbReference>
<dbReference type="SUPFAM" id="SSF48452">
    <property type="entry name" value="TPR-like"/>
    <property type="match status" value="2"/>
</dbReference>
<dbReference type="Gene3D" id="1.25.40.10">
    <property type="entry name" value="Tetratricopeptide repeat domain"/>
    <property type="match status" value="4"/>
</dbReference>
<dbReference type="InterPro" id="IPR011990">
    <property type="entry name" value="TPR-like_helical_dom_sf"/>
</dbReference>
<dbReference type="PROSITE" id="PS50011">
    <property type="entry name" value="PROTEIN_KINASE_DOM"/>
    <property type="match status" value="1"/>
</dbReference>
<protein>
    <submittedName>
        <fullName evidence="8">Serine/threonine protein kinase/tetratricopeptide (TPR) repeat protein</fullName>
    </submittedName>
</protein>
<dbReference type="Gene3D" id="3.30.200.20">
    <property type="entry name" value="Phosphorylase Kinase, domain 1"/>
    <property type="match status" value="1"/>
</dbReference>
<evidence type="ECO:0000256" key="3">
    <source>
        <dbReference type="ARBA" id="ARBA00022777"/>
    </source>
</evidence>
<dbReference type="InterPro" id="IPR000719">
    <property type="entry name" value="Prot_kinase_dom"/>
</dbReference>
<gene>
    <name evidence="8" type="ORF">HDF16_003508</name>
</gene>
<dbReference type="Pfam" id="PF00069">
    <property type="entry name" value="Pkinase"/>
    <property type="match status" value="1"/>
</dbReference>
<name>A0A7W7ZF76_9BACT</name>
<dbReference type="PROSITE" id="PS50005">
    <property type="entry name" value="TPR"/>
    <property type="match status" value="2"/>
</dbReference>
<dbReference type="AlphaFoldDB" id="A0A7W7ZF76"/>
<dbReference type="RefSeq" id="WP_184219022.1">
    <property type="nucleotide sequence ID" value="NZ_JACHIP010000004.1"/>
</dbReference>
<dbReference type="Pfam" id="PF14559">
    <property type="entry name" value="TPR_19"/>
    <property type="match status" value="1"/>
</dbReference>
<evidence type="ECO:0000313" key="9">
    <source>
        <dbReference type="Proteomes" id="UP000540989"/>
    </source>
</evidence>